<dbReference type="eggNOG" id="ENOG502RZSK">
    <property type="taxonomic scope" value="Eukaryota"/>
</dbReference>
<dbReference type="Pfam" id="PF20253">
    <property type="entry name" value="DUF6604"/>
    <property type="match status" value="1"/>
</dbReference>
<feature type="compositionally biased region" description="Basic and acidic residues" evidence="1">
    <location>
        <begin position="1006"/>
        <end position="1015"/>
    </location>
</feature>
<dbReference type="PANTHER" id="PTHR38795:SF1">
    <property type="entry name" value="DUF6604 DOMAIN-CONTAINING PROTEIN"/>
    <property type="match status" value="1"/>
</dbReference>
<protein>
    <submittedName>
        <fullName evidence="3">Condensation domain protein</fullName>
    </submittedName>
</protein>
<dbReference type="GO" id="GO:0003824">
    <property type="term" value="F:catalytic activity"/>
    <property type="evidence" value="ECO:0007669"/>
    <property type="project" value="InterPro"/>
</dbReference>
<dbReference type="SUPFAM" id="SSF52777">
    <property type="entry name" value="CoA-dependent acyltransferases"/>
    <property type="match status" value="1"/>
</dbReference>
<evidence type="ECO:0000256" key="1">
    <source>
        <dbReference type="SAM" id="MobiDB-lite"/>
    </source>
</evidence>
<dbReference type="CDD" id="cd12148">
    <property type="entry name" value="fungal_TF_MHR"/>
    <property type="match status" value="1"/>
</dbReference>
<dbReference type="VEuPathDB" id="FungiDB:AO090113000200"/>
<dbReference type="VEuPathDB" id="FungiDB:AO090113000203"/>
<dbReference type="PANTHER" id="PTHR38795">
    <property type="entry name" value="DUF6604 DOMAIN-CONTAINING PROTEIN"/>
    <property type="match status" value="1"/>
</dbReference>
<accession>A0A1S9D7X0</accession>
<reference evidence="3 4" key="1">
    <citation type="submission" date="2016-10" db="EMBL/GenBank/DDBJ databases">
        <title>Genome sequencing of Aspergillus oryzae BCC7051.</title>
        <authorList>
            <person name="Thammarongtham C."/>
            <person name="Vorapreeda T."/>
            <person name="Nookaew I."/>
            <person name="Srisuk T."/>
            <person name="Land M."/>
            <person name="Jeennor S."/>
            <person name="Laoteng K."/>
        </authorList>
    </citation>
    <scope>NUCLEOTIDE SEQUENCE [LARGE SCALE GENOMIC DNA]</scope>
    <source>
        <strain evidence="3 4">BCC7051</strain>
    </source>
</reference>
<name>A0A1S9D7X0_ASPOZ</name>
<comment type="caution">
    <text evidence="3">The sequence shown here is derived from an EMBL/GenBank/DDBJ whole genome shotgun (WGS) entry which is preliminary data.</text>
</comment>
<dbReference type="VEuPathDB" id="FungiDB:AO090113000201"/>
<feature type="region of interest" description="Disordered" evidence="1">
    <location>
        <begin position="999"/>
        <end position="1032"/>
    </location>
</feature>
<dbReference type="SUPFAM" id="SSF47336">
    <property type="entry name" value="ACP-like"/>
    <property type="match status" value="1"/>
</dbReference>
<dbReference type="InterPro" id="IPR023213">
    <property type="entry name" value="CAT-like_dom_sf"/>
</dbReference>
<gene>
    <name evidence="3" type="ORF">OAory_01066350</name>
</gene>
<dbReference type="Gene3D" id="3.30.559.10">
    <property type="entry name" value="Chloramphenicol acetyltransferase-like domain"/>
    <property type="match status" value="1"/>
</dbReference>
<dbReference type="InterPro" id="IPR036736">
    <property type="entry name" value="ACP-like_sf"/>
</dbReference>
<dbReference type="Gene3D" id="3.30.559.30">
    <property type="entry name" value="Nonribosomal peptide synthetase, condensation domain"/>
    <property type="match status" value="1"/>
</dbReference>
<evidence type="ECO:0000259" key="2">
    <source>
        <dbReference type="PROSITE" id="PS50075"/>
    </source>
</evidence>
<evidence type="ECO:0000313" key="3">
    <source>
        <dbReference type="EMBL" id="OOO05119.1"/>
    </source>
</evidence>
<dbReference type="Gene3D" id="1.10.1200.10">
    <property type="entry name" value="ACP-like"/>
    <property type="match status" value="1"/>
</dbReference>
<feature type="domain" description="Carrier" evidence="2">
    <location>
        <begin position="38"/>
        <end position="114"/>
    </location>
</feature>
<proteinExistence type="predicted"/>
<organism evidence="3 4">
    <name type="scientific">Aspergillus oryzae</name>
    <name type="common">Yellow koji mold</name>
    <dbReference type="NCBI Taxonomy" id="5062"/>
    <lineage>
        <taxon>Eukaryota</taxon>
        <taxon>Fungi</taxon>
        <taxon>Dikarya</taxon>
        <taxon>Ascomycota</taxon>
        <taxon>Pezizomycotina</taxon>
        <taxon>Eurotiomycetes</taxon>
        <taxon>Eurotiomycetidae</taxon>
        <taxon>Eurotiales</taxon>
        <taxon>Aspergillaceae</taxon>
        <taxon>Aspergillus</taxon>
        <taxon>Aspergillus subgen. Circumdati</taxon>
    </lineage>
</organism>
<dbReference type="VEuPathDB" id="FungiDB:AO090113000202"/>
<evidence type="ECO:0000313" key="4">
    <source>
        <dbReference type="Proteomes" id="UP000190312"/>
    </source>
</evidence>
<dbReference type="VEuPathDB" id="FungiDB:AO090113000205"/>
<dbReference type="Pfam" id="PF00550">
    <property type="entry name" value="PP-binding"/>
    <property type="match status" value="1"/>
</dbReference>
<dbReference type="OrthoDB" id="5069333at2759"/>
<dbReference type="VEuPathDB" id="FungiDB:AO090113000204"/>
<dbReference type="Proteomes" id="UP000190312">
    <property type="component" value="Unassembled WGS sequence"/>
</dbReference>
<dbReference type="InterPro" id="IPR046539">
    <property type="entry name" value="DUF6604"/>
</dbReference>
<dbReference type="InterPro" id="IPR009081">
    <property type="entry name" value="PP-bd_ACP"/>
</dbReference>
<sequence>MLSPGAKSTTLSNATWLIRYSNVDELIMVIQALAAFPFSQLTTQRVLQQAWIDTLQLSDEKFGLEADFLSLGGDSIAAINLVSYLRCKHLKISVRDVLKYPFLGAMAGQLKRKSDNTQQIKQETFVSPPEVDAAISATSLQPTEYEYIYPCPSGQAEFLTQGAHPEALWSLMTVQKVGPDFEPKRWIDLPFIRYAILHLSTGKTEIVTKLDRGLYDGTLLRIFGEHFEAYQRNSALERFTSFKVFAFHIWQMDKSRTLSFWKQSAKRPITFGFPSASIKEPRINSVYVHTINLEFDAFAKSTGATVSIIFQSIFQLWLTLRSNQRDVTFDYLYTDRNVDLVDLQTINSIYTNFLPMRSTVNALIPVSEFFHQTQDKFWQYTENSTVGMDEIHKACETTREGLSNKTLFLFQPFEPVIATEKQYQKWIVMAKSQVTMPQPYALVYEVVKTADMNEYKLKFSFDNRIYEKEDVQNETRVIEKMLAKLQVLAEVVANSALTVPAPVLTIAKRAIKLRKHVTSSVLGQGDTENNKRHAHFIAALEKPTQTTSTKDGDTDLDMFLNKFAVLTVEEPQEPEQEQRASPGSQKLVKVELVKNDENKATPSYFGHMFFKAFCLFQDLHNIRAFISHTWSEYRDKRIDLMNAALVTDSALQLARDLAQEVVDDWASSTLSPDDNIQDLVFKAACVIRRILPNPSAEIGLPYNKHMADVAEWCYLPTWVILGSSARVLQDNHLPVFKKGYFGIYDPKANRAGMSLGQKFNEDKILLQFLPEFCMIGTFGIRMPSSDSITKGLIEFRKTKKVDPWLCFASQILLDVHHTMRYNTLSPPFWPKEGDDEIKDIHFTVGSWIIKDPFADVRRRSMPGNSAPEKHVLLSQHPILCGLFLFHLNIRMQSAGQQLITQWYDVQQLALLYNLVKVQTHKNLSWPDMEAFIEIHGESHIFIGSRPKKAGESLNRLELATEKSQRHQPGIVQLRKNGAVAAVFVALANYVARVMAPKGRPEATTIGKERETDHPWRAAPVRSHSDPLLGYRPSESTSVADALNELAADLQERRLGLPPLALPMSPPNAILGYRDLVMVLTQDLIDIPVRRVSILDHLPYFPDDNRIAGNKWDACPQRLNPFEPIPLSRYDIHRTTQLIDVWFATHPLSMGLSKTLFLRSVHDNSCNPLLLAIVLGGAQRELGDVTALEECHALLQWAVSHLHEITTDASDLPTAQALSLLAWHEICQGNVEQAVVYTMYAHRAVTRLIKETSTLVAWDLRQVNGIRLAQVEWEMLHAVGWVTLSLIVWYFTHSEIANDDLPVLAQMHTHPPIDKDNSWILRLDRAADNLSTLTHQGAWIPEIWTISHITAAVVHLRTINPDPIPAHSCWQTQLHQHLRTLRRSRETTSIQYDEAWVALARNARIIEANMEQSVSHTWILVSYQTLLIHLLFPCTGNMPITTSQVQQLSNIIQFFVDHFKIFTTLTTAPSMACRSNRSLVSSYVTGLAACGSAIEKVSIQLQERKPWLEPNTPQVLVHLLDLAAQLDQLFASDTLLADRRWRIVKDRFRRLSMAREDTRTADASGWDAAFSGLPPVISTPAVLPLLGAMDGLPEVPENSLLWSP</sequence>
<dbReference type="PROSITE" id="PS50075">
    <property type="entry name" value="CARRIER"/>
    <property type="match status" value="1"/>
</dbReference>
<dbReference type="EMBL" id="MKZY01000009">
    <property type="protein sequence ID" value="OOO05119.1"/>
    <property type="molecule type" value="Genomic_DNA"/>
</dbReference>